<feature type="domain" description="Alpha-D-phosphohexomutase alpha/beta/alpha" evidence="8">
    <location>
        <begin position="15"/>
        <end position="130"/>
    </location>
</feature>
<evidence type="ECO:0000256" key="2">
    <source>
        <dbReference type="ARBA" id="ARBA00010231"/>
    </source>
</evidence>
<keyword evidence="10" id="KW-1185">Reference proteome</keyword>
<dbReference type="GO" id="GO:0009252">
    <property type="term" value="P:peptidoglycan biosynthetic process"/>
    <property type="evidence" value="ECO:0007669"/>
    <property type="project" value="TreeGrafter"/>
</dbReference>
<dbReference type="InterPro" id="IPR050060">
    <property type="entry name" value="Phosphoglucosamine_mutase"/>
</dbReference>
<proteinExistence type="inferred from homology"/>
<dbReference type="GO" id="GO:0008966">
    <property type="term" value="F:phosphoglucosamine mutase activity"/>
    <property type="evidence" value="ECO:0007669"/>
    <property type="project" value="TreeGrafter"/>
</dbReference>
<dbReference type="RefSeq" id="WP_093426820.1">
    <property type="nucleotide sequence ID" value="NZ_FOMJ01000001.1"/>
</dbReference>
<reference evidence="9 10" key="1">
    <citation type="submission" date="2016-10" db="EMBL/GenBank/DDBJ databases">
        <authorList>
            <person name="de Groot N.N."/>
        </authorList>
    </citation>
    <scope>NUCLEOTIDE SEQUENCE [LARGE SCALE GENOMIC DNA]</scope>
    <source>
        <strain evidence="9 10">HL3</strain>
    </source>
</reference>
<dbReference type="Pfam" id="PF00408">
    <property type="entry name" value="PGM_PMM_IV"/>
    <property type="match status" value="1"/>
</dbReference>
<dbReference type="PANTHER" id="PTHR42946:SF1">
    <property type="entry name" value="PHOSPHOGLUCOMUTASE (ALPHA-D-GLUCOSE-1,6-BISPHOSPHATE-DEPENDENT)"/>
    <property type="match status" value="1"/>
</dbReference>
<evidence type="ECO:0000313" key="9">
    <source>
        <dbReference type="EMBL" id="SFC93012.1"/>
    </source>
</evidence>
<accession>A0A1I1N730</accession>
<evidence type="ECO:0000256" key="6">
    <source>
        <dbReference type="ARBA" id="ARBA00023235"/>
    </source>
</evidence>
<dbReference type="SUPFAM" id="SSF55957">
    <property type="entry name" value="Phosphoglucomutase, C-terminal domain"/>
    <property type="match status" value="1"/>
</dbReference>
<sequence length="497" mass="52737">MPHSIADLMHRTGVGFGNGGIRAPATELGDAVVYAFTHAFLDHLRQAGHLDRVRQVPVGGDLRPSSTAIMRAAAAAIADSGLFPVNAGRLPAPALAWYALHHHVPAVLVTGSHMSGESNGLKFFRPDGDAGRADETALRRQPVVLPSHRFDQQARMHGGVPLGETDRTIESGWRERLKTFLRPEGLTGWKVGVVEQSTTAREPLVALLEALGTGVTRLGRRETFLALDTEDLPSAWEEAGPLWVRKHGLDALISADADGDRPLLATAEGTWLRGDRIGALAARELGASTVVTPVTSTAAIEASEWFEVVHRTRVPSPELGAALHQEAARAGRGDDAVVGFAAHGGLLTASPLAMEGRTLPPLPSRDGVLPALLALQAAARRGCSLAALDRELPDRHTDSTKLTGFTREWVAELAEDFKSGSAEARQQLGAALDLPAPVTAIDTYDGIRATLGDGSVVHLRASGNARVLRIYVEADSREAARELRDAVAARAAATWSA</sequence>
<keyword evidence="3" id="KW-0597">Phosphoprotein</keyword>
<dbReference type="InterPro" id="IPR005844">
    <property type="entry name" value="A-D-PHexomutase_a/b/a-I"/>
</dbReference>
<evidence type="ECO:0000256" key="4">
    <source>
        <dbReference type="ARBA" id="ARBA00022723"/>
    </source>
</evidence>
<feature type="domain" description="Alpha-D-phosphohexomutase C-terminal" evidence="7">
    <location>
        <begin position="431"/>
        <end position="489"/>
    </location>
</feature>
<dbReference type="Gene3D" id="3.40.120.10">
    <property type="entry name" value="Alpha-D-Glucose-1,6-Bisphosphate, subunit A, domain 3"/>
    <property type="match status" value="3"/>
</dbReference>
<name>A0A1I1N730_9GAMM</name>
<dbReference type="AlphaFoldDB" id="A0A1I1N730"/>
<dbReference type="SUPFAM" id="SSF53738">
    <property type="entry name" value="Phosphoglucomutase, first 3 domains"/>
    <property type="match status" value="1"/>
</dbReference>
<dbReference type="Pfam" id="PF02878">
    <property type="entry name" value="PGM_PMM_I"/>
    <property type="match status" value="1"/>
</dbReference>
<dbReference type="GO" id="GO:0046872">
    <property type="term" value="F:metal ion binding"/>
    <property type="evidence" value="ECO:0007669"/>
    <property type="project" value="UniProtKB-KW"/>
</dbReference>
<organism evidence="9 10">
    <name type="scientific">Thiohalospira halophila DSM 15071</name>
    <dbReference type="NCBI Taxonomy" id="1123397"/>
    <lineage>
        <taxon>Bacteria</taxon>
        <taxon>Pseudomonadati</taxon>
        <taxon>Pseudomonadota</taxon>
        <taxon>Gammaproteobacteria</taxon>
        <taxon>Thiohalospirales</taxon>
        <taxon>Thiohalospiraceae</taxon>
        <taxon>Thiohalospira</taxon>
    </lineage>
</organism>
<dbReference type="GO" id="GO:0004615">
    <property type="term" value="F:phosphomannomutase activity"/>
    <property type="evidence" value="ECO:0007669"/>
    <property type="project" value="TreeGrafter"/>
</dbReference>
<evidence type="ECO:0000256" key="3">
    <source>
        <dbReference type="ARBA" id="ARBA00022553"/>
    </source>
</evidence>
<dbReference type="InterPro" id="IPR036900">
    <property type="entry name" value="A-D-PHexomutase_C_sf"/>
</dbReference>
<dbReference type="GO" id="GO:0005975">
    <property type="term" value="P:carbohydrate metabolic process"/>
    <property type="evidence" value="ECO:0007669"/>
    <property type="project" value="InterPro"/>
</dbReference>
<keyword evidence="4" id="KW-0479">Metal-binding</keyword>
<gene>
    <name evidence="9" type="ORF">SAMN05660831_00123</name>
</gene>
<protein>
    <submittedName>
        <fullName evidence="9">Phosphomannomutase</fullName>
    </submittedName>
</protein>
<dbReference type="PANTHER" id="PTHR42946">
    <property type="entry name" value="PHOSPHOHEXOSE MUTASE"/>
    <property type="match status" value="1"/>
</dbReference>
<dbReference type="OrthoDB" id="9803322at2"/>
<evidence type="ECO:0000313" key="10">
    <source>
        <dbReference type="Proteomes" id="UP000198611"/>
    </source>
</evidence>
<comment type="similarity">
    <text evidence="2">Belongs to the phosphohexose mutase family.</text>
</comment>
<keyword evidence="5" id="KW-0460">Magnesium</keyword>
<comment type="cofactor">
    <cofactor evidence="1">
        <name>Mg(2+)</name>
        <dbReference type="ChEBI" id="CHEBI:18420"/>
    </cofactor>
</comment>
<evidence type="ECO:0000256" key="1">
    <source>
        <dbReference type="ARBA" id="ARBA00001946"/>
    </source>
</evidence>
<dbReference type="STRING" id="1123397.SAMN05660831_00123"/>
<dbReference type="EMBL" id="FOMJ01000001">
    <property type="protein sequence ID" value="SFC93012.1"/>
    <property type="molecule type" value="Genomic_DNA"/>
</dbReference>
<dbReference type="GO" id="GO:0005829">
    <property type="term" value="C:cytosol"/>
    <property type="evidence" value="ECO:0007669"/>
    <property type="project" value="TreeGrafter"/>
</dbReference>
<dbReference type="GO" id="GO:0006048">
    <property type="term" value="P:UDP-N-acetylglucosamine biosynthetic process"/>
    <property type="evidence" value="ECO:0007669"/>
    <property type="project" value="TreeGrafter"/>
</dbReference>
<keyword evidence="6" id="KW-0413">Isomerase</keyword>
<dbReference type="InterPro" id="IPR005843">
    <property type="entry name" value="A-D-PHexomutase_C"/>
</dbReference>
<evidence type="ECO:0000256" key="5">
    <source>
        <dbReference type="ARBA" id="ARBA00022842"/>
    </source>
</evidence>
<dbReference type="Proteomes" id="UP000198611">
    <property type="component" value="Unassembled WGS sequence"/>
</dbReference>
<evidence type="ECO:0000259" key="8">
    <source>
        <dbReference type="Pfam" id="PF02878"/>
    </source>
</evidence>
<evidence type="ECO:0000259" key="7">
    <source>
        <dbReference type="Pfam" id="PF00408"/>
    </source>
</evidence>
<dbReference type="InterPro" id="IPR016055">
    <property type="entry name" value="A-D-PHexomutase_a/b/a-I/II/III"/>
</dbReference>
<dbReference type="Gene3D" id="3.30.310.50">
    <property type="entry name" value="Alpha-D-phosphohexomutase, C-terminal domain"/>
    <property type="match status" value="1"/>
</dbReference>